<dbReference type="EMBL" id="JBHUDO010000004">
    <property type="protein sequence ID" value="MFD1648010.1"/>
    <property type="molecule type" value="Genomic_DNA"/>
</dbReference>
<dbReference type="AlphaFoldDB" id="A0ABD6DQI5"/>
<accession>A0ABD6DQI5</accession>
<evidence type="ECO:0000313" key="2">
    <source>
        <dbReference type="Proteomes" id="UP001597034"/>
    </source>
</evidence>
<name>A0ABD6DQI5_9EURY</name>
<organism evidence="1 2">
    <name type="scientific">Haloarchaeobius litoreus</name>
    <dbReference type="NCBI Taxonomy" id="755306"/>
    <lineage>
        <taxon>Archaea</taxon>
        <taxon>Methanobacteriati</taxon>
        <taxon>Methanobacteriota</taxon>
        <taxon>Stenosarchaea group</taxon>
        <taxon>Halobacteria</taxon>
        <taxon>Halobacteriales</taxon>
        <taxon>Halorubellaceae</taxon>
        <taxon>Haloarchaeobius</taxon>
    </lineage>
</organism>
<reference evidence="1 2" key="1">
    <citation type="journal article" date="2019" name="Int. J. Syst. Evol. Microbiol.">
        <title>The Global Catalogue of Microorganisms (GCM) 10K type strain sequencing project: providing services to taxonomists for standard genome sequencing and annotation.</title>
        <authorList>
            <consortium name="The Broad Institute Genomics Platform"/>
            <consortium name="The Broad Institute Genome Sequencing Center for Infectious Disease"/>
            <person name="Wu L."/>
            <person name="Ma J."/>
        </authorList>
    </citation>
    <scope>NUCLEOTIDE SEQUENCE [LARGE SCALE GENOMIC DNA]</scope>
    <source>
        <strain evidence="1 2">CGMCC 1.10390</strain>
    </source>
</reference>
<comment type="caution">
    <text evidence="1">The sequence shown here is derived from an EMBL/GenBank/DDBJ whole genome shotgun (WGS) entry which is preliminary data.</text>
</comment>
<protein>
    <submittedName>
        <fullName evidence="1">Uncharacterized protein</fullName>
    </submittedName>
</protein>
<sequence length="122" mass="13348">MGSTEDELGGLPVVEAVRKFTDVRKNTITSESPKPVSLLHCRHNVDSIRDMDGGSTPIPPFAEEALAVLQDSIDDSSGIEEQSALEALEAEGFSTADSKEALEILELRGYLYRVENQLRITE</sequence>
<dbReference type="RefSeq" id="WP_256401518.1">
    <property type="nucleotide sequence ID" value="NZ_JANHJR010000004.1"/>
</dbReference>
<keyword evidence="2" id="KW-1185">Reference proteome</keyword>
<proteinExistence type="predicted"/>
<gene>
    <name evidence="1" type="ORF">ACFSBL_20185</name>
</gene>
<dbReference type="Proteomes" id="UP001597034">
    <property type="component" value="Unassembled WGS sequence"/>
</dbReference>
<evidence type="ECO:0000313" key="1">
    <source>
        <dbReference type="EMBL" id="MFD1648010.1"/>
    </source>
</evidence>